<dbReference type="InterPro" id="IPR000510">
    <property type="entry name" value="Nase/OxRdtase_comp1"/>
</dbReference>
<evidence type="ECO:0000313" key="3">
    <source>
        <dbReference type="Proteomes" id="UP000718564"/>
    </source>
</evidence>
<organism evidence="2 3">
    <name type="scientific">Brasilonema bromeliae SPC951</name>
    <dbReference type="NCBI Taxonomy" id="385972"/>
    <lineage>
        <taxon>Bacteria</taxon>
        <taxon>Bacillati</taxon>
        <taxon>Cyanobacteriota</taxon>
        <taxon>Cyanophyceae</taxon>
        <taxon>Nostocales</taxon>
        <taxon>Scytonemataceae</taxon>
        <taxon>Brasilonema</taxon>
        <taxon>Bromeliae group (in: Brasilonema)</taxon>
    </lineage>
</organism>
<dbReference type="Proteomes" id="UP000718564">
    <property type="component" value="Unassembled WGS sequence"/>
</dbReference>
<dbReference type="InterPro" id="IPR049939">
    <property type="entry name" value="NifE-like"/>
</dbReference>
<gene>
    <name evidence="2" type="ORF">DP116_22980</name>
</gene>
<dbReference type="Pfam" id="PF00148">
    <property type="entry name" value="Oxidored_nitro"/>
    <property type="match status" value="1"/>
</dbReference>
<evidence type="ECO:0000259" key="1">
    <source>
        <dbReference type="Pfam" id="PF00148"/>
    </source>
</evidence>
<dbReference type="EMBL" id="QMEB01000227">
    <property type="protein sequence ID" value="NMG22163.1"/>
    <property type="molecule type" value="Genomic_DNA"/>
</dbReference>
<comment type="caution">
    <text evidence="2">The sequence shown here is derived from an EMBL/GenBank/DDBJ whole genome shotgun (WGS) entry which is preliminary data.</text>
</comment>
<reference evidence="2 3" key="1">
    <citation type="submission" date="2018-06" db="EMBL/GenBank/DDBJ databases">
        <title>Comparative genomics of Brasilonema spp. strains.</title>
        <authorList>
            <person name="Alvarenga D.O."/>
            <person name="Fiore M.F."/>
            <person name="Varani A.M."/>
        </authorList>
    </citation>
    <scope>NUCLEOTIDE SEQUENCE [LARGE SCALE GENOMIC DNA]</scope>
    <source>
        <strain evidence="2 3">SPC951</strain>
    </source>
</reference>
<name>A0ABX1PDW7_9CYAN</name>
<evidence type="ECO:0000313" key="2">
    <source>
        <dbReference type="EMBL" id="NMG22163.1"/>
    </source>
</evidence>
<accession>A0ABX1PDW7</accession>
<sequence>MHLSHSLIISKNSTIVNAISFNKEVKMSAGLTFDNCDHSKDPIVGCALEGIANMVAGMKDVSIVIHSPQGCASTVAAGYDNHEVDFTKRKVGCTRLFESDIVMGASDKLKGMIKEADQSFHAKVMFVVGTCAADIIGEDIEGLCKNIQPQVNAKLVPILAGGFRGNAYDGLEMGLEALLPFIKKRQTKRRGRKPRIVNIIAPQANVNPTWWADLHWITQTLKSLRIKVQTVFSHNSSFAELEQAGDATANILLSHDVGYKFARKMQQTHDIPLILDDIPLPIGVKNTTRWLQALAAHFKIEERVEPLIKQGEEMVVDTLRRRALMIIPRYRNCRVAVSTDGTLGIGLVRMLFEELEMIPEVLLFRSAMRESRPILEQELQSLGLSPSVVFSADGYQIKQALTEIDTDAVFGSAWEKYIAEELGIQISFDVFSPTNRETYLDKPYFGYEGMINMMEVVANDWDRAFRSKHIHWT</sequence>
<dbReference type="PANTHER" id="PTHR42956:SF1">
    <property type="entry name" value="NITROGENASE IRON-MOLYBDENUM COFACTOR BIOSYNTHESIS PROTEIN NIFE"/>
    <property type="match status" value="1"/>
</dbReference>
<proteinExistence type="predicted"/>
<protein>
    <submittedName>
        <fullName evidence="2">Nitrogenase associated protein N</fullName>
    </submittedName>
</protein>
<dbReference type="PANTHER" id="PTHR42956">
    <property type="entry name" value="NITROGENASE IRON-MOLYBDENUM COFACTOR BIOSYNTHESIS PROTEIN NIFE"/>
    <property type="match status" value="1"/>
</dbReference>
<keyword evidence="3" id="KW-1185">Reference proteome</keyword>
<dbReference type="Gene3D" id="3.40.50.1980">
    <property type="entry name" value="Nitrogenase molybdenum iron protein domain"/>
    <property type="match status" value="3"/>
</dbReference>
<dbReference type="SUPFAM" id="SSF53807">
    <property type="entry name" value="Helical backbone' metal receptor"/>
    <property type="match status" value="1"/>
</dbReference>
<feature type="domain" description="Nitrogenase/oxidoreductase component 1" evidence="1">
    <location>
        <begin position="46"/>
        <end position="461"/>
    </location>
</feature>